<evidence type="ECO:0000256" key="4">
    <source>
        <dbReference type="SAM" id="Phobius"/>
    </source>
</evidence>
<dbReference type="Proteomes" id="UP000235015">
    <property type="component" value="Unassembled WGS sequence"/>
</dbReference>
<comment type="cofactor">
    <cofactor evidence="1">
        <name>Mg(2+)</name>
        <dbReference type="ChEBI" id="CHEBI:18420"/>
    </cofactor>
</comment>
<dbReference type="CDD" id="cd01949">
    <property type="entry name" value="GGDEF"/>
    <property type="match status" value="1"/>
</dbReference>
<dbReference type="Pfam" id="PF00990">
    <property type="entry name" value="GGDEF"/>
    <property type="match status" value="1"/>
</dbReference>
<feature type="domain" description="GGDEF" evidence="5">
    <location>
        <begin position="351"/>
        <end position="479"/>
    </location>
</feature>
<name>A0A2N6D0M0_9GAMM</name>
<dbReference type="GO" id="GO:0052621">
    <property type="term" value="F:diguanylate cyclase activity"/>
    <property type="evidence" value="ECO:0007669"/>
    <property type="project" value="UniProtKB-EC"/>
</dbReference>
<dbReference type="Gene3D" id="3.30.70.270">
    <property type="match status" value="1"/>
</dbReference>
<keyword evidence="4" id="KW-0812">Transmembrane</keyword>
<dbReference type="InterPro" id="IPR029787">
    <property type="entry name" value="Nucleotide_cyclase"/>
</dbReference>
<dbReference type="STRING" id="1111735.GCA_000428045_01329"/>
<gene>
    <name evidence="6" type="ORF">C0630_03425</name>
</gene>
<dbReference type="GO" id="GO:0005886">
    <property type="term" value="C:plasma membrane"/>
    <property type="evidence" value="ECO:0007669"/>
    <property type="project" value="TreeGrafter"/>
</dbReference>
<dbReference type="GO" id="GO:0043709">
    <property type="term" value="P:cell adhesion involved in single-species biofilm formation"/>
    <property type="evidence" value="ECO:0007669"/>
    <property type="project" value="TreeGrafter"/>
</dbReference>
<comment type="catalytic activity">
    <reaction evidence="3">
        <text>2 GTP = 3',3'-c-di-GMP + 2 diphosphate</text>
        <dbReference type="Rhea" id="RHEA:24898"/>
        <dbReference type="ChEBI" id="CHEBI:33019"/>
        <dbReference type="ChEBI" id="CHEBI:37565"/>
        <dbReference type="ChEBI" id="CHEBI:58805"/>
        <dbReference type="EC" id="2.7.7.65"/>
    </reaction>
</comment>
<evidence type="ECO:0000256" key="2">
    <source>
        <dbReference type="ARBA" id="ARBA00012528"/>
    </source>
</evidence>
<sequence length="479" mass="54430">MHQFASRWKLLFILGAILVSGFVVVNFANYLVSSNSIRSALINNELPLTSNNIYSEIQASLLRPIYISSLMANDTFLKDWVIEGETDLNKITRYLTEIQKKYQVASTFLVSAKTHRYYHTKGVLKSVSPQVPKDSWFFSMESHEGNYRVDVDANEANRNHLTIFVNHKLHDFDGNFIGVTGLGLDVVNVATMIDRYTENYQRSIYFVDRKGFIKSHTDESMIDTVNILKLPGISTVADKLLTGDSGFLIYDRAQDTVLLSYRYIPELDWFLLVEQTEDVALAPLRNALFFNLIISAAITLLVLLISGFTIHHFQSHLESMAKTDKLTGLFNRQYFDVLFAHVINNVGRHTSRLSLALFDVDNLKTVNDQEGHLGGDRLLQSVSLLAREHIRKNDVIARWGGDEFVILFQDCDAKTAAQLMDRIRLRIFSTANQEEALVQKSISVGIAEFEPEDTCETLLARADTQLYEAKRKGRNRIEG</sequence>
<dbReference type="SMART" id="SM00267">
    <property type="entry name" value="GGDEF"/>
    <property type="match status" value="1"/>
</dbReference>
<evidence type="ECO:0000256" key="3">
    <source>
        <dbReference type="ARBA" id="ARBA00034247"/>
    </source>
</evidence>
<feature type="transmembrane region" description="Helical" evidence="4">
    <location>
        <begin position="288"/>
        <end position="310"/>
    </location>
</feature>
<accession>A0A2N6D0M0</accession>
<dbReference type="CDD" id="cd12912">
    <property type="entry name" value="PDC2_MCP_like"/>
    <property type="match status" value="1"/>
</dbReference>
<dbReference type="RefSeq" id="WP_029133991.1">
    <property type="nucleotide sequence ID" value="NZ_CAXXYC010000003.1"/>
</dbReference>
<proteinExistence type="predicted"/>
<dbReference type="GO" id="GO:1902201">
    <property type="term" value="P:negative regulation of bacterial-type flagellum-dependent cell motility"/>
    <property type="evidence" value="ECO:0007669"/>
    <property type="project" value="TreeGrafter"/>
</dbReference>
<dbReference type="SUPFAM" id="SSF55073">
    <property type="entry name" value="Nucleotide cyclase"/>
    <property type="match status" value="1"/>
</dbReference>
<dbReference type="EC" id="2.7.7.65" evidence="2"/>
<comment type="caution">
    <text evidence="6">The sequence shown here is derived from an EMBL/GenBank/DDBJ whole genome shotgun (WGS) entry which is preliminary data.</text>
</comment>
<keyword evidence="4" id="KW-1133">Transmembrane helix</keyword>
<dbReference type="EMBL" id="PKUN01000002">
    <property type="protein sequence ID" value="PLX63213.1"/>
    <property type="molecule type" value="Genomic_DNA"/>
</dbReference>
<protein>
    <recommendedName>
        <fullName evidence="2">diguanylate cyclase</fullName>
        <ecNumber evidence="2">2.7.7.65</ecNumber>
    </recommendedName>
</protein>
<dbReference type="InterPro" id="IPR043128">
    <property type="entry name" value="Rev_trsase/Diguanyl_cyclase"/>
</dbReference>
<evidence type="ECO:0000259" key="5">
    <source>
        <dbReference type="PROSITE" id="PS50887"/>
    </source>
</evidence>
<dbReference type="InterPro" id="IPR050469">
    <property type="entry name" value="Diguanylate_Cyclase"/>
</dbReference>
<dbReference type="AlphaFoldDB" id="A0A2N6D0M0"/>
<evidence type="ECO:0000256" key="1">
    <source>
        <dbReference type="ARBA" id="ARBA00001946"/>
    </source>
</evidence>
<keyword evidence="4" id="KW-0472">Membrane</keyword>
<dbReference type="PROSITE" id="PS50887">
    <property type="entry name" value="GGDEF"/>
    <property type="match status" value="1"/>
</dbReference>
<dbReference type="PANTHER" id="PTHR45138">
    <property type="entry name" value="REGULATORY COMPONENTS OF SENSORY TRANSDUCTION SYSTEM"/>
    <property type="match status" value="1"/>
</dbReference>
<dbReference type="FunFam" id="3.30.70.270:FF:000001">
    <property type="entry name" value="Diguanylate cyclase domain protein"/>
    <property type="match status" value="1"/>
</dbReference>
<feature type="transmembrane region" description="Helical" evidence="4">
    <location>
        <begin position="12"/>
        <end position="32"/>
    </location>
</feature>
<dbReference type="NCBIfam" id="TIGR00254">
    <property type="entry name" value="GGDEF"/>
    <property type="match status" value="1"/>
</dbReference>
<reference evidence="6 7" key="1">
    <citation type="submission" date="2017-11" db="EMBL/GenBank/DDBJ databases">
        <title>Genome-resolved metagenomics identifies genetic mobility, metabolic interactions, and unexpected diversity in perchlorate-reducing communities.</title>
        <authorList>
            <person name="Barnum T.P."/>
            <person name="Figueroa I.A."/>
            <person name="Carlstrom C.I."/>
            <person name="Lucas L.N."/>
            <person name="Engelbrektson A.L."/>
            <person name="Coates J.D."/>
        </authorList>
    </citation>
    <scope>NUCLEOTIDE SEQUENCE [LARGE SCALE GENOMIC DNA]</scope>
    <source>
        <strain evidence="6">BM301</strain>
    </source>
</reference>
<dbReference type="PANTHER" id="PTHR45138:SF9">
    <property type="entry name" value="DIGUANYLATE CYCLASE DGCM-RELATED"/>
    <property type="match status" value="1"/>
</dbReference>
<evidence type="ECO:0000313" key="7">
    <source>
        <dbReference type="Proteomes" id="UP000235015"/>
    </source>
</evidence>
<organism evidence="6 7">
    <name type="scientific">Sedimenticola selenatireducens</name>
    <dbReference type="NCBI Taxonomy" id="191960"/>
    <lineage>
        <taxon>Bacteria</taxon>
        <taxon>Pseudomonadati</taxon>
        <taxon>Pseudomonadota</taxon>
        <taxon>Gammaproteobacteria</taxon>
        <taxon>Chromatiales</taxon>
        <taxon>Sedimenticolaceae</taxon>
        <taxon>Sedimenticola</taxon>
    </lineage>
</organism>
<evidence type="ECO:0000313" key="6">
    <source>
        <dbReference type="EMBL" id="PLX63213.1"/>
    </source>
</evidence>
<dbReference type="Gene3D" id="3.30.450.20">
    <property type="entry name" value="PAS domain"/>
    <property type="match status" value="1"/>
</dbReference>
<dbReference type="InterPro" id="IPR000160">
    <property type="entry name" value="GGDEF_dom"/>
</dbReference>